<dbReference type="OrthoDB" id="2941277at2759"/>
<sequence>MLYFFTFGEFICQIERCSDNHTFRPHSSLDGLHLSPTLNTLLIMIQFHFPSNFSRILHDSWAYYSSHISALFNFII</sequence>
<keyword evidence="2" id="KW-1185">Reference proteome</keyword>
<reference evidence="1 2" key="1">
    <citation type="journal article" date="2008" name="Nature">
        <title>The genome of Laccaria bicolor provides insights into mycorrhizal symbiosis.</title>
        <authorList>
            <person name="Martin F."/>
            <person name="Aerts A."/>
            <person name="Ahren D."/>
            <person name="Brun A."/>
            <person name="Danchin E.G.J."/>
            <person name="Duchaussoy F."/>
            <person name="Gibon J."/>
            <person name="Kohler A."/>
            <person name="Lindquist E."/>
            <person name="Pereda V."/>
            <person name="Salamov A."/>
            <person name="Shapiro H.J."/>
            <person name="Wuyts J."/>
            <person name="Blaudez D."/>
            <person name="Buee M."/>
            <person name="Brokstein P."/>
            <person name="Canbaeck B."/>
            <person name="Cohen D."/>
            <person name="Courty P.E."/>
            <person name="Coutinho P.M."/>
            <person name="Delaruelle C."/>
            <person name="Detter J.C."/>
            <person name="Deveau A."/>
            <person name="DiFazio S."/>
            <person name="Duplessis S."/>
            <person name="Fraissinet-Tachet L."/>
            <person name="Lucic E."/>
            <person name="Frey-Klett P."/>
            <person name="Fourrey C."/>
            <person name="Feussner I."/>
            <person name="Gay G."/>
            <person name="Grimwood J."/>
            <person name="Hoegger P.J."/>
            <person name="Jain P."/>
            <person name="Kilaru S."/>
            <person name="Labbe J."/>
            <person name="Lin Y.C."/>
            <person name="Legue V."/>
            <person name="Le Tacon F."/>
            <person name="Marmeisse R."/>
            <person name="Melayah D."/>
            <person name="Montanini B."/>
            <person name="Muratet M."/>
            <person name="Nehls U."/>
            <person name="Niculita-Hirzel H."/>
            <person name="Oudot-Le Secq M.P."/>
            <person name="Peter M."/>
            <person name="Quesneville H."/>
            <person name="Rajashekar B."/>
            <person name="Reich M."/>
            <person name="Rouhier N."/>
            <person name="Schmutz J."/>
            <person name="Yin T."/>
            <person name="Chalot M."/>
            <person name="Henrissat B."/>
            <person name="Kuees U."/>
            <person name="Lucas S."/>
            <person name="Van de Peer Y."/>
            <person name="Podila G.K."/>
            <person name="Polle A."/>
            <person name="Pukkila P.J."/>
            <person name="Richardson P.M."/>
            <person name="Rouze P."/>
            <person name="Sanders I.R."/>
            <person name="Stajich J.E."/>
            <person name="Tunlid A."/>
            <person name="Tuskan G."/>
            <person name="Grigoriev I.V."/>
        </authorList>
    </citation>
    <scope>NUCLEOTIDE SEQUENCE [LARGE SCALE GENOMIC DNA]</scope>
    <source>
        <strain evidence="2">S238N-H82 / ATCC MYA-4686</strain>
    </source>
</reference>
<name>B0CTE1_LACBS</name>
<dbReference type="RefSeq" id="XP_001875037.1">
    <property type="nucleotide sequence ID" value="XM_001875002.1"/>
</dbReference>
<dbReference type="AlphaFoldDB" id="B0CTE1"/>
<dbReference type="InParanoid" id="B0CTE1"/>
<organism evidence="2">
    <name type="scientific">Laccaria bicolor (strain S238N-H82 / ATCC MYA-4686)</name>
    <name type="common">Bicoloured deceiver</name>
    <name type="synonym">Laccaria laccata var. bicolor</name>
    <dbReference type="NCBI Taxonomy" id="486041"/>
    <lineage>
        <taxon>Eukaryota</taxon>
        <taxon>Fungi</taxon>
        <taxon>Dikarya</taxon>
        <taxon>Basidiomycota</taxon>
        <taxon>Agaricomycotina</taxon>
        <taxon>Agaricomycetes</taxon>
        <taxon>Agaricomycetidae</taxon>
        <taxon>Agaricales</taxon>
        <taxon>Agaricineae</taxon>
        <taxon>Hydnangiaceae</taxon>
        <taxon>Laccaria</taxon>
    </lineage>
</organism>
<dbReference type="KEGG" id="lbc:LACBIDRAFT_305090"/>
<dbReference type="Proteomes" id="UP000001194">
    <property type="component" value="Unassembled WGS sequence"/>
</dbReference>
<dbReference type="GeneID" id="6070291"/>
<dbReference type="EMBL" id="DS547092">
    <property type="protein sequence ID" value="EDR14478.1"/>
    <property type="molecule type" value="Genomic_DNA"/>
</dbReference>
<evidence type="ECO:0000313" key="2">
    <source>
        <dbReference type="Proteomes" id="UP000001194"/>
    </source>
</evidence>
<accession>B0CTE1</accession>
<evidence type="ECO:0000313" key="1">
    <source>
        <dbReference type="EMBL" id="EDR14478.1"/>
    </source>
</evidence>
<gene>
    <name evidence="1" type="ORF">LACBIDRAFT_305090</name>
</gene>
<dbReference type="HOGENOM" id="CLU_2518635_0_0_1"/>
<protein>
    <submittedName>
        <fullName evidence="1">Predicted protein</fullName>
    </submittedName>
</protein>
<proteinExistence type="predicted"/>